<dbReference type="EMBL" id="CAICTM010000260">
    <property type="protein sequence ID" value="CAB9506273.1"/>
    <property type="molecule type" value="Genomic_DNA"/>
</dbReference>
<feature type="region of interest" description="Disordered" evidence="5">
    <location>
        <begin position="127"/>
        <end position="176"/>
    </location>
</feature>
<evidence type="ECO:0000256" key="1">
    <source>
        <dbReference type="ARBA" id="ARBA00004541"/>
    </source>
</evidence>
<dbReference type="PANTHER" id="PTHR21514:SF0">
    <property type="entry name" value="AP-4 COMPLEX ACCESSORY SUBUNIT TEPSIN"/>
    <property type="match status" value="1"/>
</dbReference>
<feature type="compositionally biased region" description="Polar residues" evidence="5">
    <location>
        <begin position="127"/>
        <end position="136"/>
    </location>
</feature>
<dbReference type="GO" id="GO:0032588">
    <property type="term" value="C:trans-Golgi network membrane"/>
    <property type="evidence" value="ECO:0007669"/>
    <property type="project" value="TreeGrafter"/>
</dbReference>
<feature type="compositionally biased region" description="Pro residues" evidence="5">
    <location>
        <begin position="484"/>
        <end position="493"/>
    </location>
</feature>
<name>A0A9N8H927_9STRA</name>
<keyword evidence="3" id="KW-0333">Golgi apparatus</keyword>
<feature type="region of interest" description="Disordered" evidence="5">
    <location>
        <begin position="225"/>
        <end position="281"/>
    </location>
</feature>
<dbReference type="CDD" id="cd03572">
    <property type="entry name" value="ENTH_like_Tepsin"/>
    <property type="match status" value="1"/>
</dbReference>
<accession>A0A9N8H927</accession>
<dbReference type="PANTHER" id="PTHR21514">
    <property type="entry name" value="AP-4 COMPLEX ACCESSORY SUBUNIT TEPSIN"/>
    <property type="match status" value="1"/>
</dbReference>
<dbReference type="OrthoDB" id="118154at2759"/>
<sequence length="755" mass="79132">MDRQLLNRATDSSDAPTPGYLYVDIAKNAASSPVACQEIATFLTRKLANKQNANIKWKCLKVIAKTAESVSRGQFKRAVVQDQSGVAAIRLASNFRAPPDPLRGDEPSNRVRMAAKECLDIIYSDTPTQAEQSPYNSGGGMSNTYGAPPHQQPSYGGGGGGGGMPPPGTGRRMEGIGNPMFSDPRLEPEPKSKMEAMMKDVGETVVGMIKDPLARAADARIANAHGEMPRPGGMQGFGSHNSGSYGRPTPPGQSQLAHATGGQWTMASNRGPNAVGSSSNANDAYYKSRQQGNNAFSWANKDAHGSHGGVGGSWASPAPTSQPSYADHHSTTPSITVNSIPGSSVNRGSSGTAVSDGSYEKNLVMELCPPGGMKPVPPPDKLLNFAKAIPSLNADQISPVLLDCLEDGHPWIMRAKALCVMETCIQAGSRPDNTNPYANFFYTCRGEIEPLASHARAAVRDPARRVLTLLGVEVTAEKQAAPPAAAPPAPPAEPVNLLDLNDSPAAAPPVPPPSATPPPPTQPAVSGADMFGGMQLKSAPAVAAAQAPAPPPPAPTSGNLLDGLNLNNPPAATPAKPAEVIDMFGSLYVKSNEFEEEKKRGSEDSDDLAAVASSGSAFGFINANASNQAAGASPAPVAQPNTMESFDPLSNFSPNTQTQMLQVSPQQMQALAYQQMMMQQQALQMQMAMAMQGGGMPRAPMQMQMMPGVAPGVMGPHPGNNTSTGFSFLDKPAAKKEDKMFDFVQDAIKTEKTHH</sequence>
<protein>
    <recommendedName>
        <fullName evidence="8">ENTH domain-containing protein</fullName>
    </recommendedName>
</protein>
<dbReference type="InterPro" id="IPR035802">
    <property type="entry name" value="ENTH/VHS_tepsin"/>
</dbReference>
<dbReference type="InterPro" id="IPR008942">
    <property type="entry name" value="ENTH_VHS"/>
</dbReference>
<keyword evidence="4" id="KW-0968">Cytoplasmic vesicle</keyword>
<dbReference type="Gene3D" id="1.25.40.90">
    <property type="match status" value="1"/>
</dbReference>
<evidence type="ECO:0000256" key="2">
    <source>
        <dbReference type="ARBA" id="ARBA00004555"/>
    </source>
</evidence>
<evidence type="ECO:0008006" key="8">
    <source>
        <dbReference type="Google" id="ProtNLM"/>
    </source>
</evidence>
<evidence type="ECO:0000313" key="7">
    <source>
        <dbReference type="Proteomes" id="UP001153069"/>
    </source>
</evidence>
<feature type="compositionally biased region" description="Low complexity" evidence="5">
    <location>
        <begin position="558"/>
        <end position="573"/>
    </location>
</feature>
<reference evidence="6" key="1">
    <citation type="submission" date="2020-06" db="EMBL/GenBank/DDBJ databases">
        <authorList>
            <consortium name="Plant Systems Biology data submission"/>
        </authorList>
    </citation>
    <scope>NUCLEOTIDE SEQUENCE</scope>
    <source>
        <strain evidence="6">D6</strain>
    </source>
</reference>
<dbReference type="InterPro" id="IPR039273">
    <property type="entry name" value="TEPSIN"/>
</dbReference>
<comment type="caution">
    <text evidence="6">The sequence shown here is derived from an EMBL/GenBank/DDBJ whole genome shotgun (WGS) entry which is preliminary data.</text>
</comment>
<feature type="compositionally biased region" description="Pro residues" evidence="5">
    <location>
        <begin position="506"/>
        <end position="522"/>
    </location>
</feature>
<dbReference type="AlphaFoldDB" id="A0A9N8H927"/>
<organism evidence="6 7">
    <name type="scientific">Seminavis robusta</name>
    <dbReference type="NCBI Taxonomy" id="568900"/>
    <lineage>
        <taxon>Eukaryota</taxon>
        <taxon>Sar</taxon>
        <taxon>Stramenopiles</taxon>
        <taxon>Ochrophyta</taxon>
        <taxon>Bacillariophyta</taxon>
        <taxon>Bacillariophyceae</taxon>
        <taxon>Bacillariophycidae</taxon>
        <taxon>Naviculales</taxon>
        <taxon>Naviculaceae</taxon>
        <taxon>Seminavis</taxon>
    </lineage>
</organism>
<proteinExistence type="predicted"/>
<evidence type="ECO:0000256" key="4">
    <source>
        <dbReference type="ARBA" id="ARBA00023329"/>
    </source>
</evidence>
<feature type="compositionally biased region" description="Polar residues" evidence="5">
    <location>
        <begin position="331"/>
        <end position="355"/>
    </location>
</feature>
<feature type="compositionally biased region" description="Polar residues" evidence="5">
    <location>
        <begin position="252"/>
        <end position="281"/>
    </location>
</feature>
<evidence type="ECO:0000313" key="6">
    <source>
        <dbReference type="EMBL" id="CAB9506273.1"/>
    </source>
</evidence>
<feature type="region of interest" description="Disordered" evidence="5">
    <location>
        <begin position="478"/>
        <end position="573"/>
    </location>
</feature>
<dbReference type="Proteomes" id="UP001153069">
    <property type="component" value="Unassembled WGS sequence"/>
</dbReference>
<feature type="region of interest" description="Disordered" evidence="5">
    <location>
        <begin position="297"/>
        <end position="356"/>
    </location>
</feature>
<comment type="subcellular location">
    <subcellularLocation>
        <location evidence="1">Cytoplasmic vesicle</location>
    </subcellularLocation>
    <subcellularLocation>
        <location evidence="2">Golgi apparatus</location>
    </subcellularLocation>
</comment>
<keyword evidence="7" id="KW-1185">Reference proteome</keyword>
<gene>
    <name evidence="6" type="ORF">SEMRO_261_G101710.1</name>
</gene>
<evidence type="ECO:0000256" key="5">
    <source>
        <dbReference type="SAM" id="MobiDB-lite"/>
    </source>
</evidence>
<dbReference type="GO" id="GO:0031410">
    <property type="term" value="C:cytoplasmic vesicle"/>
    <property type="evidence" value="ECO:0007669"/>
    <property type="project" value="UniProtKB-SubCell"/>
</dbReference>
<evidence type="ECO:0000256" key="3">
    <source>
        <dbReference type="ARBA" id="ARBA00023034"/>
    </source>
</evidence>